<accession>A0AAN6EMT5</accession>
<name>A0AAN6EMT5_EXODE</name>
<dbReference type="CDD" id="cd17039">
    <property type="entry name" value="Ubl_ubiquitin_like"/>
    <property type="match status" value="1"/>
</dbReference>
<dbReference type="Gene3D" id="3.10.20.90">
    <property type="entry name" value="Phosphatidylinositol 3-kinase Catalytic Subunit, Chain A, domain 1"/>
    <property type="match status" value="1"/>
</dbReference>
<dbReference type="InterPro" id="IPR000626">
    <property type="entry name" value="Ubiquitin-like_dom"/>
</dbReference>
<dbReference type="AlphaFoldDB" id="A0AAN6EMT5"/>
<reference evidence="3" key="1">
    <citation type="submission" date="2023-01" db="EMBL/GenBank/DDBJ databases">
        <title>Exophiala dermititidis isolated from Cystic Fibrosis Patient.</title>
        <authorList>
            <person name="Kurbessoian T."/>
            <person name="Crocker A."/>
            <person name="Murante D."/>
            <person name="Hogan D.A."/>
            <person name="Stajich J.E."/>
        </authorList>
    </citation>
    <scope>NUCLEOTIDE SEQUENCE</scope>
    <source>
        <strain evidence="3">Ex8</strain>
    </source>
</reference>
<dbReference type="PROSITE" id="PS50053">
    <property type="entry name" value="UBIQUITIN_2"/>
    <property type="match status" value="1"/>
</dbReference>
<feature type="region of interest" description="Disordered" evidence="1">
    <location>
        <begin position="264"/>
        <end position="292"/>
    </location>
</feature>
<evidence type="ECO:0000256" key="1">
    <source>
        <dbReference type="SAM" id="MobiDB-lite"/>
    </source>
</evidence>
<evidence type="ECO:0000313" key="4">
    <source>
        <dbReference type="Proteomes" id="UP001161757"/>
    </source>
</evidence>
<feature type="domain" description="Ubiquitin-like" evidence="2">
    <location>
        <begin position="88"/>
        <end position="165"/>
    </location>
</feature>
<evidence type="ECO:0000259" key="2">
    <source>
        <dbReference type="PROSITE" id="PS50053"/>
    </source>
</evidence>
<dbReference type="Proteomes" id="UP001161757">
    <property type="component" value="Unassembled WGS sequence"/>
</dbReference>
<sequence>MKTVIYIYKPVRLVADLSGCTAMGDLVASIKAVHPTVLEENDGLEYFPSGCQALASKQLTGPYHWPESPLPYLPGPQLDIMTFPKSVYDINVCACGSGECSRDKHFAVSLGANCRISHLKEGVDFKLGISASDQVIKYNGRTMDDSAYLFQEGIFENSTVAVTINAKISFFWKNNWHSMVVPLDAEFSSLLGAFARQEWANLSNLCFQFDRTSWQFSGRAKDWVEDRNRIYLFKAEQVVGTVKENGLATGDRIRVYQMIPKRERETPDEGDLLTNVNPQRKVKKPKGRAARS</sequence>
<protein>
    <recommendedName>
        <fullName evidence="2">Ubiquitin-like domain-containing protein</fullName>
    </recommendedName>
</protein>
<dbReference type="InterPro" id="IPR029071">
    <property type="entry name" value="Ubiquitin-like_domsf"/>
</dbReference>
<comment type="caution">
    <text evidence="3">The sequence shown here is derived from an EMBL/GenBank/DDBJ whole genome shotgun (WGS) entry which is preliminary data.</text>
</comment>
<evidence type="ECO:0000313" key="3">
    <source>
        <dbReference type="EMBL" id="KAJ8987489.1"/>
    </source>
</evidence>
<feature type="compositionally biased region" description="Basic residues" evidence="1">
    <location>
        <begin position="280"/>
        <end position="292"/>
    </location>
</feature>
<proteinExistence type="predicted"/>
<organism evidence="3 4">
    <name type="scientific">Exophiala dermatitidis</name>
    <name type="common">Black yeast-like fungus</name>
    <name type="synonym">Wangiella dermatitidis</name>
    <dbReference type="NCBI Taxonomy" id="5970"/>
    <lineage>
        <taxon>Eukaryota</taxon>
        <taxon>Fungi</taxon>
        <taxon>Dikarya</taxon>
        <taxon>Ascomycota</taxon>
        <taxon>Pezizomycotina</taxon>
        <taxon>Eurotiomycetes</taxon>
        <taxon>Chaetothyriomycetidae</taxon>
        <taxon>Chaetothyriales</taxon>
        <taxon>Herpotrichiellaceae</taxon>
        <taxon>Exophiala</taxon>
    </lineage>
</organism>
<dbReference type="EMBL" id="JAJGCB010000024">
    <property type="protein sequence ID" value="KAJ8987489.1"/>
    <property type="molecule type" value="Genomic_DNA"/>
</dbReference>
<gene>
    <name evidence="3" type="ORF">HRR80_008390</name>
</gene>
<dbReference type="SUPFAM" id="SSF54236">
    <property type="entry name" value="Ubiquitin-like"/>
    <property type="match status" value="1"/>
</dbReference>